<evidence type="ECO:0000313" key="4">
    <source>
        <dbReference type="Proteomes" id="UP000220111"/>
    </source>
</evidence>
<dbReference type="RefSeq" id="WP_097815028.1">
    <property type="nucleotide sequence ID" value="NZ_NVPQ01000006.1"/>
</dbReference>
<dbReference type="Pfam" id="PF00534">
    <property type="entry name" value="Glycos_transf_1"/>
    <property type="match status" value="1"/>
</dbReference>
<dbReference type="PANTHER" id="PTHR46401:SF2">
    <property type="entry name" value="GLYCOSYLTRANSFERASE WBBK-RELATED"/>
    <property type="match status" value="1"/>
</dbReference>
<dbReference type="CDD" id="cd03794">
    <property type="entry name" value="GT4_WbuB-like"/>
    <property type="match status" value="1"/>
</dbReference>
<accession>A0A2A7BY29</accession>
<dbReference type="Proteomes" id="UP000220111">
    <property type="component" value="Unassembled WGS sequence"/>
</dbReference>
<name>A0A2A7BY29_9BACI</name>
<keyword evidence="1 3" id="KW-0808">Transferase</keyword>
<dbReference type="PANTHER" id="PTHR46401">
    <property type="entry name" value="GLYCOSYLTRANSFERASE WBBK-RELATED"/>
    <property type="match status" value="1"/>
</dbReference>
<evidence type="ECO:0000259" key="2">
    <source>
        <dbReference type="Pfam" id="PF00534"/>
    </source>
</evidence>
<dbReference type="Gene3D" id="3.40.50.2000">
    <property type="entry name" value="Glycogen Phosphorylase B"/>
    <property type="match status" value="2"/>
</dbReference>
<reference evidence="3 4" key="1">
    <citation type="submission" date="2017-09" db="EMBL/GenBank/DDBJ databases">
        <title>Large-scale bioinformatics analysis of Bacillus genomes uncovers conserved roles of natural products in bacterial physiology.</title>
        <authorList>
            <consortium name="Agbiome Team Llc"/>
            <person name="Bleich R.M."/>
            <person name="Grubbs K.J."/>
            <person name="Santa Maria K.C."/>
            <person name="Allen S.E."/>
            <person name="Farag S."/>
            <person name="Shank E.A."/>
            <person name="Bowers A."/>
        </authorList>
    </citation>
    <scope>NUCLEOTIDE SEQUENCE [LARGE SCALE GENOMIC DNA]</scope>
    <source>
        <strain evidence="3 4">AFS098222</strain>
    </source>
</reference>
<dbReference type="SUPFAM" id="SSF53756">
    <property type="entry name" value="UDP-Glycosyltransferase/glycogen phosphorylase"/>
    <property type="match status" value="1"/>
</dbReference>
<evidence type="ECO:0000256" key="1">
    <source>
        <dbReference type="ARBA" id="ARBA00022679"/>
    </source>
</evidence>
<evidence type="ECO:0000313" key="3">
    <source>
        <dbReference type="EMBL" id="PDY43121.1"/>
    </source>
</evidence>
<dbReference type="GO" id="GO:0016757">
    <property type="term" value="F:glycosyltransferase activity"/>
    <property type="evidence" value="ECO:0007669"/>
    <property type="project" value="InterPro"/>
</dbReference>
<organism evidence="3 4">
    <name type="scientific">Bacillus wiedmannii</name>
    <dbReference type="NCBI Taxonomy" id="1890302"/>
    <lineage>
        <taxon>Bacteria</taxon>
        <taxon>Bacillati</taxon>
        <taxon>Bacillota</taxon>
        <taxon>Bacilli</taxon>
        <taxon>Bacillales</taxon>
        <taxon>Bacillaceae</taxon>
        <taxon>Bacillus</taxon>
        <taxon>Bacillus cereus group</taxon>
    </lineage>
</organism>
<dbReference type="GO" id="GO:0009103">
    <property type="term" value="P:lipopolysaccharide biosynthetic process"/>
    <property type="evidence" value="ECO:0007669"/>
    <property type="project" value="TreeGrafter"/>
</dbReference>
<feature type="domain" description="Glycosyl transferase family 1" evidence="2">
    <location>
        <begin position="214"/>
        <end position="383"/>
    </location>
</feature>
<comment type="caution">
    <text evidence="3">The sequence shown here is derived from an EMBL/GenBank/DDBJ whole genome shotgun (WGS) entry which is preliminary data.</text>
</comment>
<dbReference type="InterPro" id="IPR001296">
    <property type="entry name" value="Glyco_trans_1"/>
</dbReference>
<gene>
    <name evidence="3" type="ORF">COO17_02615</name>
</gene>
<protein>
    <submittedName>
        <fullName evidence="3">Glycosyltransferase WbuB</fullName>
    </submittedName>
</protein>
<dbReference type="AlphaFoldDB" id="A0A2A7BY29"/>
<sequence>MNVLFLTLLDFSTIKEKGIYTDLMREFTNNGSDVYVISPTEKRKQQKTKLIDTGNCKILKLQIGNIQKTNMIEKGISTLTLESKFLKGIKNYFSDVKFDLVLYSTPPITLQKAVEYVQKRDNAKTYLLLKDIFPQNAVDLGMIKKKGIGSLLYKYFRTKEKKLYSISNYIGCMSQANVNFLLQNNPEISPDIVEVCPNSIEPLSVKKDVRKSNEVKAKYKIPIDKTVFIYGGNLGKPQGIDFLIECLKGNKNNNQVHFIIVGAGTEFLKLKTCINNENLTNTQLFSQLPKDEYDILANSCDVGLIFLDKRFTIPNFPSRILSYMQASMPILAATDINTDIGEIIEDGGFGLWCESSNNESFNEKLNQMCNRELRKSMGINARRYLEANYTARNSYEIIMNHFK</sequence>
<proteinExistence type="predicted"/>
<dbReference type="EMBL" id="NVPQ01000006">
    <property type="protein sequence ID" value="PDY43121.1"/>
    <property type="molecule type" value="Genomic_DNA"/>
</dbReference>